<keyword evidence="6" id="KW-1185">Reference proteome</keyword>
<dbReference type="SUPFAM" id="SSF52172">
    <property type="entry name" value="CheY-like"/>
    <property type="match status" value="1"/>
</dbReference>
<keyword evidence="3" id="KW-0812">Transmembrane</keyword>
<dbReference type="InterPro" id="IPR011006">
    <property type="entry name" value="CheY-like_superfamily"/>
</dbReference>
<dbReference type="STRING" id="1307763.L21SP4_00623"/>
<protein>
    <submittedName>
        <fullName evidence="5">Hydrogenase transcriptional regulatory protein hupR1</fullName>
    </submittedName>
</protein>
<dbReference type="PANTHER" id="PTHR44591:SF3">
    <property type="entry name" value="RESPONSE REGULATORY DOMAIN-CONTAINING PROTEIN"/>
    <property type="match status" value="1"/>
</dbReference>
<reference evidence="5 6" key="2">
    <citation type="journal article" date="2016" name="ISME J.">
        <title>Characterization of the first cultured representative of Verrucomicrobia subdivision 5 indicates the proposal of a novel phylum.</title>
        <authorList>
            <person name="Spring S."/>
            <person name="Bunk B."/>
            <person name="Sproer C."/>
            <person name="Schumann P."/>
            <person name="Rohde M."/>
            <person name="Tindall B.J."/>
            <person name="Klenk H.P."/>
        </authorList>
    </citation>
    <scope>NUCLEOTIDE SEQUENCE [LARGE SCALE GENOMIC DNA]</scope>
    <source>
        <strain evidence="5 6">L21-Fru-AB</strain>
    </source>
</reference>
<feature type="modified residue" description="4-aspartylphosphate" evidence="2">
    <location>
        <position position="57"/>
    </location>
</feature>
<evidence type="ECO:0000256" key="1">
    <source>
        <dbReference type="ARBA" id="ARBA00022553"/>
    </source>
</evidence>
<gene>
    <name evidence="5" type="primary">hupR1</name>
    <name evidence="5" type="ORF">L21SP4_00623</name>
</gene>
<dbReference type="InterPro" id="IPR050595">
    <property type="entry name" value="Bact_response_regulator"/>
</dbReference>
<dbReference type="Proteomes" id="UP000035268">
    <property type="component" value="Chromosome"/>
</dbReference>
<feature type="domain" description="Response regulatory" evidence="4">
    <location>
        <begin position="9"/>
        <end position="123"/>
    </location>
</feature>
<feature type="transmembrane region" description="Helical" evidence="3">
    <location>
        <begin position="170"/>
        <end position="199"/>
    </location>
</feature>
<proteinExistence type="predicted"/>
<dbReference type="RefSeq" id="WP_052881279.1">
    <property type="nucleotide sequence ID" value="NZ_CP010904.1"/>
</dbReference>
<evidence type="ECO:0000259" key="4">
    <source>
        <dbReference type="PROSITE" id="PS50110"/>
    </source>
</evidence>
<evidence type="ECO:0000256" key="3">
    <source>
        <dbReference type="SAM" id="Phobius"/>
    </source>
</evidence>
<dbReference type="AlphaFoldDB" id="A0A0G3EES6"/>
<dbReference type="EMBL" id="CP010904">
    <property type="protein sequence ID" value="AKJ63892.1"/>
    <property type="molecule type" value="Genomic_DNA"/>
</dbReference>
<organism evidence="5 6">
    <name type="scientific">Kiritimatiella glycovorans</name>
    <dbReference type="NCBI Taxonomy" id="1307763"/>
    <lineage>
        <taxon>Bacteria</taxon>
        <taxon>Pseudomonadati</taxon>
        <taxon>Kiritimatiellota</taxon>
        <taxon>Kiritimatiellia</taxon>
        <taxon>Kiritimatiellales</taxon>
        <taxon>Kiritimatiellaceae</taxon>
        <taxon>Kiritimatiella</taxon>
    </lineage>
</organism>
<dbReference type="GO" id="GO:0000160">
    <property type="term" value="P:phosphorelay signal transduction system"/>
    <property type="evidence" value="ECO:0007669"/>
    <property type="project" value="InterPro"/>
</dbReference>
<evidence type="ECO:0000256" key="2">
    <source>
        <dbReference type="PROSITE-ProRule" id="PRU00169"/>
    </source>
</evidence>
<dbReference type="KEGG" id="vbl:L21SP4_00623"/>
<keyword evidence="1 2" id="KW-0597">Phosphoprotein</keyword>
<name>A0A0G3EES6_9BACT</name>
<dbReference type="Pfam" id="PF00072">
    <property type="entry name" value="Response_reg"/>
    <property type="match status" value="1"/>
</dbReference>
<keyword evidence="3" id="KW-0472">Membrane</keyword>
<evidence type="ECO:0000313" key="6">
    <source>
        <dbReference type="Proteomes" id="UP000035268"/>
    </source>
</evidence>
<dbReference type="InterPro" id="IPR001789">
    <property type="entry name" value="Sig_transdc_resp-reg_receiver"/>
</dbReference>
<dbReference type="PROSITE" id="PS50110">
    <property type="entry name" value="RESPONSE_REGULATORY"/>
    <property type="match status" value="1"/>
</dbReference>
<evidence type="ECO:0000313" key="5">
    <source>
        <dbReference type="EMBL" id="AKJ63892.1"/>
    </source>
</evidence>
<dbReference type="Gene3D" id="3.40.50.2300">
    <property type="match status" value="1"/>
</dbReference>
<reference evidence="6" key="1">
    <citation type="submission" date="2015-02" db="EMBL/GenBank/DDBJ databases">
        <title>Description and complete genome sequence of the first cultured representative of the subdivision 5 of the Verrucomicrobia phylum.</title>
        <authorList>
            <person name="Spring S."/>
            <person name="Bunk B."/>
            <person name="Sproer C."/>
            <person name="Klenk H.-P."/>
        </authorList>
    </citation>
    <scope>NUCLEOTIDE SEQUENCE [LARGE SCALE GENOMIC DNA]</scope>
    <source>
        <strain evidence="6">L21-Fru-AB</strain>
    </source>
</reference>
<sequence length="222" mass="25237">MTESVIGAGVLLVDDEPSVRRLCEKMLRDAWEVRSAGSIAEAETVLEQFSPKVAVCDFKLPDGDGCAFLKMLLERDAKIQRILLTGYTDPEMMRRGINEARLFRMIGKPVSTAELRAAVEYAALEYDILDTAEYVAAEHDRFKQELESWPCRAERWARFLNRSLVQFGRFLVRATALVTVAVGIWIALGFFGIVFLYFMKSWFGVDLLPHAHIENLVRGIMR</sequence>
<accession>A0A0G3EES6</accession>
<dbReference type="OrthoDB" id="9802066at2"/>
<keyword evidence="3" id="KW-1133">Transmembrane helix</keyword>
<dbReference type="PANTHER" id="PTHR44591">
    <property type="entry name" value="STRESS RESPONSE REGULATOR PROTEIN 1"/>
    <property type="match status" value="1"/>
</dbReference>
<dbReference type="SMART" id="SM00448">
    <property type="entry name" value="REC"/>
    <property type="match status" value="1"/>
</dbReference>